<name>A0A9X6IGK3_BACTU</name>
<evidence type="ECO:0000313" key="3">
    <source>
        <dbReference type="Proteomes" id="UP000195129"/>
    </source>
</evidence>
<comment type="caution">
    <text evidence="2">The sequence shown here is derived from an EMBL/GenBank/DDBJ whole genome shotgun (WGS) entry which is preliminary data.</text>
</comment>
<dbReference type="EMBL" id="NFDN01000041">
    <property type="protein sequence ID" value="OTY60326.1"/>
    <property type="molecule type" value="Genomic_DNA"/>
</dbReference>
<gene>
    <name evidence="2" type="ORF">BK746_07890</name>
</gene>
<evidence type="ECO:0008006" key="4">
    <source>
        <dbReference type="Google" id="ProtNLM"/>
    </source>
</evidence>
<accession>A0A9X6IGK3</accession>
<proteinExistence type="predicted"/>
<dbReference type="Proteomes" id="UP000195129">
    <property type="component" value="Unassembled WGS sequence"/>
</dbReference>
<evidence type="ECO:0000313" key="2">
    <source>
        <dbReference type="EMBL" id="OTY60326.1"/>
    </source>
</evidence>
<dbReference type="AlphaFoldDB" id="A0A9X6IGK3"/>
<protein>
    <recommendedName>
        <fullName evidence="4">Phr family secreted Rap phosphatase inhibitor</fullName>
    </recommendedName>
</protein>
<organism evidence="2 3">
    <name type="scientific">Bacillus thuringiensis serovar yosoo</name>
    <dbReference type="NCBI Taxonomy" id="180848"/>
    <lineage>
        <taxon>Bacteria</taxon>
        <taxon>Bacillati</taxon>
        <taxon>Bacillota</taxon>
        <taxon>Bacilli</taxon>
        <taxon>Bacillales</taxon>
        <taxon>Bacillaceae</taxon>
        <taxon>Bacillus</taxon>
        <taxon>Bacillus cereus group</taxon>
    </lineage>
</organism>
<evidence type="ECO:0000256" key="1">
    <source>
        <dbReference type="SAM" id="MobiDB-lite"/>
    </source>
</evidence>
<reference evidence="2 3" key="1">
    <citation type="submission" date="2016-10" db="EMBL/GenBank/DDBJ databases">
        <title>Comparative genomics of Bacillus thuringiensis reveals a path to pathogens against multiple invertebrate hosts.</title>
        <authorList>
            <person name="Zheng J."/>
            <person name="Gao Q."/>
            <person name="Liu H."/>
            <person name="Peng D."/>
            <person name="Ruan L."/>
            <person name="Sun M."/>
        </authorList>
    </citation>
    <scope>NUCLEOTIDE SEQUENCE [LARGE SCALE GENOMIC DNA]</scope>
    <source>
        <strain evidence="2">BGSC 4CA1</strain>
    </source>
</reference>
<feature type="region of interest" description="Disordered" evidence="1">
    <location>
        <begin position="32"/>
        <end position="86"/>
    </location>
</feature>
<sequence>MKRKIGTAVVGLSVLGFGLFGFTHGNGGGIVQAASEGDGDHHAPSYAHGNHGGAPAYNVGDTPAPKLAADGDHGGAPANTEPGGGI</sequence>